<dbReference type="PROSITE" id="PS50887">
    <property type="entry name" value="GGDEF"/>
    <property type="match status" value="1"/>
</dbReference>
<dbReference type="FunFam" id="3.30.70.270:FF:000001">
    <property type="entry name" value="Diguanylate cyclase domain protein"/>
    <property type="match status" value="1"/>
</dbReference>
<feature type="domain" description="GGDEF" evidence="2">
    <location>
        <begin position="226"/>
        <end position="363"/>
    </location>
</feature>
<dbReference type="NCBIfam" id="TIGR00254">
    <property type="entry name" value="GGDEF"/>
    <property type="match status" value="1"/>
</dbReference>
<dbReference type="PANTHER" id="PTHR46663:SF2">
    <property type="entry name" value="GGDEF DOMAIN-CONTAINING PROTEIN"/>
    <property type="match status" value="1"/>
</dbReference>
<dbReference type="SUPFAM" id="SSF55073">
    <property type="entry name" value="Nucleotide cyclase"/>
    <property type="match status" value="1"/>
</dbReference>
<evidence type="ECO:0000313" key="3">
    <source>
        <dbReference type="EMBL" id="SIT44609.1"/>
    </source>
</evidence>
<dbReference type="InterPro" id="IPR000160">
    <property type="entry name" value="GGDEF_dom"/>
</dbReference>
<dbReference type="Proteomes" id="UP000187012">
    <property type="component" value="Unassembled WGS sequence"/>
</dbReference>
<feature type="transmembrane region" description="Helical" evidence="1">
    <location>
        <begin position="168"/>
        <end position="189"/>
    </location>
</feature>
<feature type="transmembrane region" description="Helical" evidence="1">
    <location>
        <begin position="67"/>
        <end position="87"/>
    </location>
</feature>
<keyword evidence="1" id="KW-0472">Membrane</keyword>
<dbReference type="SMART" id="SM00267">
    <property type="entry name" value="GGDEF"/>
    <property type="match status" value="1"/>
</dbReference>
<dbReference type="GO" id="GO:0003824">
    <property type="term" value="F:catalytic activity"/>
    <property type="evidence" value="ECO:0007669"/>
    <property type="project" value="UniProtKB-ARBA"/>
</dbReference>
<dbReference type="InterPro" id="IPR043128">
    <property type="entry name" value="Rev_trsase/Diguanyl_cyclase"/>
</dbReference>
<dbReference type="EMBL" id="CYGX02000048">
    <property type="protein sequence ID" value="SIT44609.1"/>
    <property type="molecule type" value="Genomic_DNA"/>
</dbReference>
<evidence type="ECO:0000259" key="2">
    <source>
        <dbReference type="PROSITE" id="PS50887"/>
    </source>
</evidence>
<feature type="transmembrane region" description="Helical" evidence="1">
    <location>
        <begin position="107"/>
        <end position="131"/>
    </location>
</feature>
<keyword evidence="1" id="KW-0812">Transmembrane</keyword>
<keyword evidence="4" id="KW-1185">Reference proteome</keyword>
<dbReference type="AlphaFoldDB" id="A0A1N7SB23"/>
<proteinExistence type="predicted"/>
<reference evidence="3 4" key="1">
    <citation type="submission" date="2016-12" db="EMBL/GenBank/DDBJ databases">
        <authorList>
            <person name="Song W.-J."/>
            <person name="Kurnit D.M."/>
        </authorList>
    </citation>
    <scope>NUCLEOTIDE SEQUENCE [LARGE SCALE GENOMIC DNA]</scope>
    <source>
        <strain evidence="3 4">STM7296</strain>
    </source>
</reference>
<feature type="transmembrane region" description="Helical" evidence="1">
    <location>
        <begin position="40"/>
        <end position="60"/>
    </location>
</feature>
<dbReference type="InterPro" id="IPR029787">
    <property type="entry name" value="Nucleotide_cyclase"/>
</dbReference>
<name>A0A1N7SB23_9BURK</name>
<feature type="transmembrane region" description="Helical" evidence="1">
    <location>
        <begin position="143"/>
        <end position="162"/>
    </location>
</feature>
<accession>A0A1N7SB23</accession>
<protein>
    <submittedName>
        <fullName evidence="3">Diguanylate cyclase</fullName>
    </submittedName>
</protein>
<dbReference type="Gene3D" id="3.30.70.270">
    <property type="match status" value="1"/>
</dbReference>
<organism evidence="3 4">
    <name type="scientific">Paraburkholderia ribeironis</name>
    <dbReference type="NCBI Taxonomy" id="1247936"/>
    <lineage>
        <taxon>Bacteria</taxon>
        <taxon>Pseudomonadati</taxon>
        <taxon>Pseudomonadota</taxon>
        <taxon>Betaproteobacteria</taxon>
        <taxon>Burkholderiales</taxon>
        <taxon>Burkholderiaceae</taxon>
        <taxon>Paraburkholderia</taxon>
    </lineage>
</organism>
<dbReference type="STRING" id="1247936.BN2475_480036"/>
<evidence type="ECO:0000256" key="1">
    <source>
        <dbReference type="SAM" id="Phobius"/>
    </source>
</evidence>
<evidence type="ECO:0000313" key="4">
    <source>
        <dbReference type="Proteomes" id="UP000187012"/>
    </source>
</evidence>
<keyword evidence="1" id="KW-1133">Transmembrane helix</keyword>
<sequence length="368" mass="39828">MPATKDNLDGVVGMRRPGARRWHEQTFLGVFRGQPEKEQALLRIGLGTVVLLGYLAVAALQRTAAAYATLGVVFAYVIFGVATYVAATAATVWPRLRLTLATIADQTFVMLALALGGRVALPLLWVVFWFLVGAGCRYGKRPLLLSCMVALAGVVILMHVEPWWKENFAVGLGVMLSIAATSVYLMALVHRLEQQAATDPLTGLSNRTRLEQAIAKAKTARDDDKGQSVLLFIDLDGFKYVNDAYGHAVGDELLQHFANGLQTRIRRGDTVARLGGDEFVVLARHVHGKAGARAIADGIHDILHGLREISGHPIAVSASIGVRMLDTHRAGDHIDVHALMREADSAMYRAKANGTDKTSFFDEARAGA</sequence>
<gene>
    <name evidence="3" type="ORF">BN2475_480036</name>
</gene>
<dbReference type="InterPro" id="IPR052163">
    <property type="entry name" value="DGC-Regulatory_Protein"/>
</dbReference>
<dbReference type="Pfam" id="PF00990">
    <property type="entry name" value="GGDEF"/>
    <property type="match status" value="1"/>
</dbReference>
<dbReference type="CDD" id="cd01949">
    <property type="entry name" value="GGDEF"/>
    <property type="match status" value="1"/>
</dbReference>
<dbReference type="PANTHER" id="PTHR46663">
    <property type="entry name" value="DIGUANYLATE CYCLASE DGCT-RELATED"/>
    <property type="match status" value="1"/>
</dbReference>